<keyword evidence="1" id="KW-0472">Membrane</keyword>
<sequence>MEWRKRSLNETMGNMVIHPNNRRMFLYGLLPAIVLLCTAFFLRTTFLKSDYKERMLLRSGVIDSETKPTSSFVCQTGVLPLLTKNSPNQVAYHFLTCYEEARGRRPFEEVGELCPETARRSPDLSGLGA</sequence>
<evidence type="ECO:0000256" key="1">
    <source>
        <dbReference type="SAM" id="Phobius"/>
    </source>
</evidence>
<keyword evidence="3" id="KW-1185">Reference proteome</keyword>
<dbReference type="Proteomes" id="UP000036987">
    <property type="component" value="Unassembled WGS sequence"/>
</dbReference>
<organism evidence="2 3">
    <name type="scientific">Zostera marina</name>
    <name type="common">Eelgrass</name>
    <dbReference type="NCBI Taxonomy" id="29655"/>
    <lineage>
        <taxon>Eukaryota</taxon>
        <taxon>Viridiplantae</taxon>
        <taxon>Streptophyta</taxon>
        <taxon>Embryophyta</taxon>
        <taxon>Tracheophyta</taxon>
        <taxon>Spermatophyta</taxon>
        <taxon>Magnoliopsida</taxon>
        <taxon>Liliopsida</taxon>
        <taxon>Zosteraceae</taxon>
        <taxon>Zostera</taxon>
    </lineage>
</organism>
<feature type="transmembrane region" description="Helical" evidence="1">
    <location>
        <begin position="24"/>
        <end position="46"/>
    </location>
</feature>
<name>A0A0K9NW23_ZOSMR</name>
<reference evidence="3" key="1">
    <citation type="journal article" date="2016" name="Nature">
        <title>The genome of the seagrass Zostera marina reveals angiosperm adaptation to the sea.</title>
        <authorList>
            <person name="Olsen J.L."/>
            <person name="Rouze P."/>
            <person name="Verhelst B."/>
            <person name="Lin Y.-C."/>
            <person name="Bayer T."/>
            <person name="Collen J."/>
            <person name="Dattolo E."/>
            <person name="De Paoli E."/>
            <person name="Dittami S."/>
            <person name="Maumus F."/>
            <person name="Michel G."/>
            <person name="Kersting A."/>
            <person name="Lauritano C."/>
            <person name="Lohaus R."/>
            <person name="Toepel M."/>
            <person name="Tonon T."/>
            <person name="Vanneste K."/>
            <person name="Amirebrahimi M."/>
            <person name="Brakel J."/>
            <person name="Bostroem C."/>
            <person name="Chovatia M."/>
            <person name="Grimwood J."/>
            <person name="Jenkins J.W."/>
            <person name="Jueterbock A."/>
            <person name="Mraz A."/>
            <person name="Stam W.T."/>
            <person name="Tice H."/>
            <person name="Bornberg-Bauer E."/>
            <person name="Green P.J."/>
            <person name="Pearson G.A."/>
            <person name="Procaccini G."/>
            <person name="Duarte C.M."/>
            <person name="Schmutz J."/>
            <person name="Reusch T.B.H."/>
            <person name="Van de Peer Y."/>
        </authorList>
    </citation>
    <scope>NUCLEOTIDE SEQUENCE [LARGE SCALE GENOMIC DNA]</scope>
    <source>
        <strain evidence="3">cv. Finnish</strain>
    </source>
</reference>
<keyword evidence="1" id="KW-1133">Transmembrane helix</keyword>
<dbReference type="AlphaFoldDB" id="A0A0K9NW23"/>
<proteinExistence type="predicted"/>
<accession>A0A0K9NW23</accession>
<comment type="caution">
    <text evidence="2">The sequence shown here is derived from an EMBL/GenBank/DDBJ whole genome shotgun (WGS) entry which is preliminary data.</text>
</comment>
<dbReference type="EMBL" id="LFYR01001565">
    <property type="protein sequence ID" value="KMZ60848.1"/>
    <property type="molecule type" value="Genomic_DNA"/>
</dbReference>
<protein>
    <submittedName>
        <fullName evidence="2">Uncharacterized protein</fullName>
    </submittedName>
</protein>
<keyword evidence="1" id="KW-0812">Transmembrane</keyword>
<gene>
    <name evidence="2" type="ORF">ZOSMA_56G00790</name>
</gene>
<evidence type="ECO:0000313" key="2">
    <source>
        <dbReference type="EMBL" id="KMZ60848.1"/>
    </source>
</evidence>
<evidence type="ECO:0000313" key="3">
    <source>
        <dbReference type="Proteomes" id="UP000036987"/>
    </source>
</evidence>